<sequence length="52" mass="6121">MQEHTDRCWIDGEWAGLVSPEVAECFKKTRTAYMAAYFYPMATWDGSNRWRG</sequence>
<accession>A0ABN0ZCJ6</accession>
<organism evidence="1 2">
    <name type="scientific">Streptomyces stramineus</name>
    <dbReference type="NCBI Taxonomy" id="173861"/>
    <lineage>
        <taxon>Bacteria</taxon>
        <taxon>Bacillati</taxon>
        <taxon>Actinomycetota</taxon>
        <taxon>Actinomycetes</taxon>
        <taxon>Kitasatosporales</taxon>
        <taxon>Streptomycetaceae</taxon>
        <taxon>Streptomyces</taxon>
    </lineage>
</organism>
<evidence type="ECO:0000313" key="1">
    <source>
        <dbReference type="EMBL" id="GAA0443329.1"/>
    </source>
</evidence>
<reference evidence="1 2" key="1">
    <citation type="journal article" date="2019" name="Int. J. Syst. Evol. Microbiol.">
        <title>The Global Catalogue of Microorganisms (GCM) 10K type strain sequencing project: providing services to taxonomists for standard genome sequencing and annotation.</title>
        <authorList>
            <consortium name="The Broad Institute Genomics Platform"/>
            <consortium name="The Broad Institute Genome Sequencing Center for Infectious Disease"/>
            <person name="Wu L."/>
            <person name="Ma J."/>
        </authorList>
    </citation>
    <scope>NUCLEOTIDE SEQUENCE [LARGE SCALE GENOMIC DNA]</scope>
    <source>
        <strain evidence="1 2">JCM 10649</strain>
    </source>
</reference>
<evidence type="ECO:0000313" key="2">
    <source>
        <dbReference type="Proteomes" id="UP001499895"/>
    </source>
</evidence>
<keyword evidence="2" id="KW-1185">Reference proteome</keyword>
<proteinExistence type="predicted"/>
<name>A0ABN0ZCJ6_9ACTN</name>
<dbReference type="EMBL" id="BAAAHB010000001">
    <property type="protein sequence ID" value="GAA0443329.1"/>
    <property type="molecule type" value="Genomic_DNA"/>
</dbReference>
<protein>
    <submittedName>
        <fullName evidence="1">Uncharacterized protein</fullName>
    </submittedName>
</protein>
<gene>
    <name evidence="1" type="ORF">GCM10009544_02670</name>
</gene>
<dbReference type="Proteomes" id="UP001499895">
    <property type="component" value="Unassembled WGS sequence"/>
</dbReference>
<comment type="caution">
    <text evidence="1">The sequence shown here is derived from an EMBL/GenBank/DDBJ whole genome shotgun (WGS) entry which is preliminary data.</text>
</comment>
<dbReference type="RefSeq" id="WP_344084046.1">
    <property type="nucleotide sequence ID" value="NZ_BAAAHB010000001.1"/>
</dbReference>